<gene>
    <name evidence="3" type="ORF">V5F32_13800</name>
</gene>
<comment type="caution">
    <text evidence="3">The sequence shown here is derived from an EMBL/GenBank/DDBJ whole genome shotgun (WGS) entry which is preliminary data.</text>
</comment>
<reference evidence="3 4" key="1">
    <citation type="submission" date="2024-02" db="EMBL/GenBank/DDBJ databases">
        <title>Expansion and revision of Xanthobacter and proposal of Roseixanthobacter gen. nov.</title>
        <authorList>
            <person name="Soltysiak M.P.M."/>
            <person name="Jalihal A."/>
            <person name="Ory A."/>
            <person name="Chrisophersen C."/>
            <person name="Lee A.D."/>
            <person name="Boulton J."/>
            <person name="Springer M."/>
        </authorList>
    </citation>
    <scope>NUCLEOTIDE SEQUENCE [LARGE SCALE GENOMIC DNA]</scope>
    <source>
        <strain evidence="3 4">23A</strain>
    </source>
</reference>
<feature type="region of interest" description="Disordered" evidence="1">
    <location>
        <begin position="71"/>
        <end position="97"/>
    </location>
</feature>
<dbReference type="EMBL" id="JBAFVH010000007">
    <property type="protein sequence ID" value="MFG1373243.1"/>
    <property type="molecule type" value="Genomic_DNA"/>
</dbReference>
<evidence type="ECO:0000256" key="2">
    <source>
        <dbReference type="SAM" id="SignalP"/>
    </source>
</evidence>
<sequence length="635" mass="68195">MKSAVLAHQLIAGASVLAVAGGMALPSTPAFADSYMAGDFHNHTPCSDGRSSVETMVKKAVQSYGLEWLGAADHGGSSPRDCRVDDPEGDGSVTGTGKFWDVAPVTQVKGDVAMSQGHRAMWRWQSAEEIIYPELTRLAKELNRPMLYAGIETNVPGHEHTSMTVIGNQKPQNFGGDTGDATGVAEFEYRFDRSDTDFSKGAPNHTWEGKVANASGSGSGTANHKNKAVPSVQWLQKYYPLDSYYVPAHVERAGVFNANGNNGFNVEHFRDFNNAGPTVAVGFESQPGHQAANNRGEYRAGFCGTGCDSVGVTTFGGTGIYAAKVGGLWDAMLGEGRNWFFYASSDWHNRGSFSIYEAASTQDFYPGEYQKLYLPRPAAGTTLRPNVIVDGVRSGNSYSVQGDLITGELSYKAEVIGYAAAGTAKMGQTLVVPRGRSVKLTLEVNLPTTKNNSPYSFNNPSLAQIGIQEPLNRPTLRQVQFIKGNVTGVIAADNANYTNATNSTAGIYASFGPNNWTVNGQKRTMVVTISNVQNNMYVRTLGSNLPPSTPAETDAKGNPLNDWDPLNADQGPFVPCTDAACPSHMVVRDGVKLSSYDVAGWADLWFHTNPIFIRVADQPKLLVETNGAIAVSLKK</sequence>
<keyword evidence="2" id="KW-0732">Signal</keyword>
<dbReference type="RefSeq" id="WP_393993038.1">
    <property type="nucleotide sequence ID" value="NZ_JBAFVH010000007.1"/>
</dbReference>
<dbReference type="Gene3D" id="3.20.20.140">
    <property type="entry name" value="Metal-dependent hydrolases"/>
    <property type="match status" value="1"/>
</dbReference>
<evidence type="ECO:0000256" key="1">
    <source>
        <dbReference type="SAM" id="MobiDB-lite"/>
    </source>
</evidence>
<keyword evidence="4" id="KW-1185">Reference proteome</keyword>
<evidence type="ECO:0000313" key="3">
    <source>
        <dbReference type="EMBL" id="MFG1373243.1"/>
    </source>
</evidence>
<dbReference type="InterPro" id="IPR016195">
    <property type="entry name" value="Pol/histidinol_Pase-like"/>
</dbReference>
<proteinExistence type="predicted"/>
<evidence type="ECO:0008006" key="5">
    <source>
        <dbReference type="Google" id="ProtNLM"/>
    </source>
</evidence>
<feature type="chain" id="PRO_5045891465" description="Polymerase/histidinol phosphatase N-terminal domain-containing protein" evidence="2">
    <location>
        <begin position="33"/>
        <end position="635"/>
    </location>
</feature>
<evidence type="ECO:0000313" key="4">
    <source>
        <dbReference type="Proteomes" id="UP001604002"/>
    </source>
</evidence>
<accession>A0ABW6ZWY1</accession>
<name>A0ABW6ZWY1_9HYPH</name>
<dbReference type="SUPFAM" id="SSF89550">
    <property type="entry name" value="PHP domain-like"/>
    <property type="match status" value="1"/>
</dbReference>
<protein>
    <recommendedName>
        <fullName evidence="5">Polymerase/histidinol phosphatase N-terminal domain-containing protein</fullName>
    </recommendedName>
</protein>
<organism evidence="3 4">
    <name type="scientific">Xanthobacter oligotrophicus</name>
    <dbReference type="NCBI Taxonomy" id="2607286"/>
    <lineage>
        <taxon>Bacteria</taxon>
        <taxon>Pseudomonadati</taxon>
        <taxon>Pseudomonadota</taxon>
        <taxon>Alphaproteobacteria</taxon>
        <taxon>Hyphomicrobiales</taxon>
        <taxon>Xanthobacteraceae</taxon>
        <taxon>Xanthobacter</taxon>
    </lineage>
</organism>
<feature type="signal peptide" evidence="2">
    <location>
        <begin position="1"/>
        <end position="32"/>
    </location>
</feature>
<dbReference type="Proteomes" id="UP001604002">
    <property type="component" value="Unassembled WGS sequence"/>
</dbReference>